<dbReference type="AlphaFoldDB" id="A0AA88AIK3"/>
<dbReference type="EMBL" id="BTGU01000037">
    <property type="protein sequence ID" value="GMN51352.1"/>
    <property type="molecule type" value="Genomic_DNA"/>
</dbReference>
<evidence type="ECO:0000256" key="1">
    <source>
        <dbReference type="SAM" id="MobiDB-lite"/>
    </source>
</evidence>
<dbReference type="Proteomes" id="UP001187192">
    <property type="component" value="Unassembled WGS sequence"/>
</dbReference>
<feature type="region of interest" description="Disordered" evidence="1">
    <location>
        <begin position="42"/>
        <end position="103"/>
    </location>
</feature>
<evidence type="ECO:0000313" key="3">
    <source>
        <dbReference type="Proteomes" id="UP001187192"/>
    </source>
</evidence>
<gene>
    <name evidence="2" type="ORF">TIFTF001_020504</name>
</gene>
<name>A0AA88AIK3_FICCA</name>
<feature type="compositionally biased region" description="Gly residues" evidence="1">
    <location>
        <begin position="94"/>
        <end position="103"/>
    </location>
</feature>
<sequence>MGGGGTVSEGGFDGRLGGGGAAFLELGFDRLVDKGGGWDFRFGPQQTAGGEGEASMSVGELGFDRPGGRASTSMGQGGGWGSDSSSMDVRRGEGGGGVIFATE</sequence>
<organism evidence="2 3">
    <name type="scientific">Ficus carica</name>
    <name type="common">Common fig</name>
    <dbReference type="NCBI Taxonomy" id="3494"/>
    <lineage>
        <taxon>Eukaryota</taxon>
        <taxon>Viridiplantae</taxon>
        <taxon>Streptophyta</taxon>
        <taxon>Embryophyta</taxon>
        <taxon>Tracheophyta</taxon>
        <taxon>Spermatophyta</taxon>
        <taxon>Magnoliopsida</taxon>
        <taxon>eudicotyledons</taxon>
        <taxon>Gunneridae</taxon>
        <taxon>Pentapetalae</taxon>
        <taxon>rosids</taxon>
        <taxon>fabids</taxon>
        <taxon>Rosales</taxon>
        <taxon>Moraceae</taxon>
        <taxon>Ficeae</taxon>
        <taxon>Ficus</taxon>
    </lineage>
</organism>
<reference evidence="2" key="1">
    <citation type="submission" date="2023-07" db="EMBL/GenBank/DDBJ databases">
        <title>draft genome sequence of fig (Ficus carica).</title>
        <authorList>
            <person name="Takahashi T."/>
            <person name="Nishimura K."/>
        </authorList>
    </citation>
    <scope>NUCLEOTIDE SEQUENCE</scope>
</reference>
<protein>
    <submittedName>
        <fullName evidence="2">Uncharacterized protein</fullName>
    </submittedName>
</protein>
<accession>A0AA88AIK3</accession>
<comment type="caution">
    <text evidence="2">The sequence shown here is derived from an EMBL/GenBank/DDBJ whole genome shotgun (WGS) entry which is preliminary data.</text>
</comment>
<evidence type="ECO:0000313" key="2">
    <source>
        <dbReference type="EMBL" id="GMN51352.1"/>
    </source>
</evidence>
<proteinExistence type="predicted"/>
<keyword evidence="3" id="KW-1185">Reference proteome</keyword>